<dbReference type="EMBL" id="JAICBX010000002">
    <property type="protein sequence ID" value="MBW8638632.1"/>
    <property type="molecule type" value="Genomic_DNA"/>
</dbReference>
<keyword evidence="17" id="KW-1185">Reference proteome</keyword>
<feature type="signal peptide" evidence="13">
    <location>
        <begin position="1"/>
        <end position="19"/>
    </location>
</feature>
<dbReference type="PANTHER" id="PTHR30069">
    <property type="entry name" value="TONB-DEPENDENT OUTER MEMBRANE RECEPTOR"/>
    <property type="match status" value="1"/>
</dbReference>
<dbReference type="InterPro" id="IPR012910">
    <property type="entry name" value="Plug_dom"/>
</dbReference>
<dbReference type="PROSITE" id="PS51257">
    <property type="entry name" value="PROKAR_LIPOPROTEIN"/>
    <property type="match status" value="1"/>
</dbReference>
<dbReference type="PROSITE" id="PS52016">
    <property type="entry name" value="TONB_DEPENDENT_REC_3"/>
    <property type="match status" value="1"/>
</dbReference>
<comment type="subcellular location">
    <subcellularLocation>
        <location evidence="1 10">Cell outer membrane</location>
        <topology evidence="1 10">Multi-pass membrane protein</topology>
    </subcellularLocation>
</comment>
<keyword evidence="9 10" id="KW-0998">Cell outer membrane</keyword>
<proteinExistence type="inferred from homology"/>
<dbReference type="Pfam" id="PF07715">
    <property type="entry name" value="Plug"/>
    <property type="match status" value="1"/>
</dbReference>
<feature type="short sequence motif" description="TonB C-terminal box" evidence="11">
    <location>
        <begin position="630"/>
        <end position="647"/>
    </location>
</feature>
<name>A0AAE3D233_9HYPH</name>
<dbReference type="Gene3D" id="2.170.130.10">
    <property type="entry name" value="TonB-dependent receptor, plug domain"/>
    <property type="match status" value="1"/>
</dbReference>
<dbReference type="GO" id="GO:0009279">
    <property type="term" value="C:cell outer membrane"/>
    <property type="evidence" value="ECO:0007669"/>
    <property type="project" value="UniProtKB-SubCell"/>
</dbReference>
<evidence type="ECO:0000256" key="5">
    <source>
        <dbReference type="ARBA" id="ARBA00022729"/>
    </source>
</evidence>
<evidence type="ECO:0000256" key="2">
    <source>
        <dbReference type="ARBA" id="ARBA00022448"/>
    </source>
</evidence>
<dbReference type="Pfam" id="PF00593">
    <property type="entry name" value="TonB_dep_Rec_b-barrel"/>
    <property type="match status" value="1"/>
</dbReference>
<evidence type="ECO:0000256" key="9">
    <source>
        <dbReference type="ARBA" id="ARBA00023237"/>
    </source>
</evidence>
<dbReference type="GO" id="GO:0015889">
    <property type="term" value="P:cobalamin transport"/>
    <property type="evidence" value="ECO:0007669"/>
    <property type="project" value="TreeGrafter"/>
</dbReference>
<keyword evidence="3 10" id="KW-1134">Transmembrane beta strand</keyword>
<dbReference type="InterPro" id="IPR037066">
    <property type="entry name" value="Plug_dom_sf"/>
</dbReference>
<dbReference type="PROSITE" id="PS01156">
    <property type="entry name" value="TONB_DEPENDENT_REC_2"/>
    <property type="match status" value="1"/>
</dbReference>
<keyword evidence="7 12" id="KW-0798">TonB box</keyword>
<dbReference type="InterPro" id="IPR000531">
    <property type="entry name" value="Beta-barrel_TonB"/>
</dbReference>
<accession>A0AAE3D233</accession>
<protein>
    <submittedName>
        <fullName evidence="16">TonB-dependent receptor</fullName>
    </submittedName>
</protein>
<feature type="domain" description="TonB-dependent receptor-like beta-barrel" evidence="14">
    <location>
        <begin position="179"/>
        <end position="621"/>
    </location>
</feature>
<keyword evidence="6" id="KW-0406">Ion transport</keyword>
<comment type="caution">
    <text evidence="16">The sequence shown here is derived from an EMBL/GenBank/DDBJ whole genome shotgun (WGS) entry which is preliminary data.</text>
</comment>
<keyword evidence="8 10" id="KW-0472">Membrane</keyword>
<evidence type="ECO:0000256" key="7">
    <source>
        <dbReference type="ARBA" id="ARBA00023077"/>
    </source>
</evidence>
<evidence type="ECO:0000313" key="16">
    <source>
        <dbReference type="EMBL" id="MBW8638632.1"/>
    </source>
</evidence>
<dbReference type="AlphaFoldDB" id="A0AAE3D233"/>
<evidence type="ECO:0000259" key="14">
    <source>
        <dbReference type="Pfam" id="PF00593"/>
    </source>
</evidence>
<sequence>MNRTLTVAGSLLFSCAASAQDVTPFLLDTIIVGGGLTPIEAERYGRSVTVVTAEDLERQQVRHAADALRALPGVEVSQTGGVGGLTQVRIRGAEGNHTLVLIDGIEVNNPASGGYDFSNLLADDIERIEVLRGPQSSVFGSNAIGGVINIITKSATEQGFHGTAEAEIGNEESGGGAASLRYANNRARLSLSASRRVTGGYDVSNTPGGDADGDANTTLNARGEFDLTENITIGGTLRYVDQNSENDQFNFGAATEEGLLTSADLEQDIENFFGSAYVRSDHFGGRYRSDLFFAYANMESINTDAGAKTSDFTTTRTNLRYRGTLALDAPQVDSASQIVSFLVEGKQETFQNNDASLVFDPAMLEKQTRQLYGYVLEYRGGFFDDALNLQATARYDQNDDFEDTTTWSVGVSYLLPNQTTRFHASAGTGVQNPTMYEQFGYNPGTWIGNPDLIPEESIGYDIGVEQRLWNDRAVLGLTYFNQDLTNEISSTYDYATGESTPVNLDGESHRQGIEASIEVEPVTGLTLGVDYTWLDASDPDGEIEVRRPGNELGVRVSYLFPNGKTRLGADLRYVSDLWDFDYTAPSYGSDLTRLDDYTVVNLTAQHQLTEQILLTGRVQNLFDEEYEELQGYLAPPRTFYLGLRGRF</sequence>
<feature type="chain" id="PRO_5042230382" evidence="13">
    <location>
        <begin position="20"/>
        <end position="647"/>
    </location>
</feature>
<dbReference type="Proteomes" id="UP001196509">
    <property type="component" value="Unassembled WGS sequence"/>
</dbReference>
<dbReference type="RefSeq" id="WP_220229235.1">
    <property type="nucleotide sequence ID" value="NZ_JAICBX010000002.1"/>
</dbReference>
<evidence type="ECO:0000256" key="3">
    <source>
        <dbReference type="ARBA" id="ARBA00022452"/>
    </source>
</evidence>
<gene>
    <name evidence="16" type="ORF">K1W69_15660</name>
</gene>
<evidence type="ECO:0000256" key="4">
    <source>
        <dbReference type="ARBA" id="ARBA00022692"/>
    </source>
</evidence>
<evidence type="ECO:0000256" key="1">
    <source>
        <dbReference type="ARBA" id="ARBA00004571"/>
    </source>
</evidence>
<evidence type="ECO:0000256" key="11">
    <source>
        <dbReference type="PROSITE-ProRule" id="PRU10144"/>
    </source>
</evidence>
<evidence type="ECO:0000256" key="13">
    <source>
        <dbReference type="SAM" id="SignalP"/>
    </source>
</evidence>
<dbReference type="InterPro" id="IPR036942">
    <property type="entry name" value="Beta-barrel_TonB_sf"/>
</dbReference>
<evidence type="ECO:0000256" key="8">
    <source>
        <dbReference type="ARBA" id="ARBA00023136"/>
    </source>
</evidence>
<dbReference type="InterPro" id="IPR039426">
    <property type="entry name" value="TonB-dep_rcpt-like"/>
</dbReference>
<keyword evidence="4 10" id="KW-0812">Transmembrane</keyword>
<dbReference type="InterPro" id="IPR010917">
    <property type="entry name" value="TonB_rcpt_CS"/>
</dbReference>
<evidence type="ECO:0000259" key="15">
    <source>
        <dbReference type="Pfam" id="PF07715"/>
    </source>
</evidence>
<evidence type="ECO:0000313" key="17">
    <source>
        <dbReference type="Proteomes" id="UP001196509"/>
    </source>
</evidence>
<dbReference type="GO" id="GO:0006811">
    <property type="term" value="P:monoatomic ion transport"/>
    <property type="evidence" value="ECO:0007669"/>
    <property type="project" value="UniProtKB-KW"/>
</dbReference>
<organism evidence="16 17">
    <name type="scientific">Flavimaribacter sediminis</name>
    <dbReference type="NCBI Taxonomy" id="2865987"/>
    <lineage>
        <taxon>Bacteria</taxon>
        <taxon>Pseudomonadati</taxon>
        <taxon>Pseudomonadota</taxon>
        <taxon>Alphaproteobacteria</taxon>
        <taxon>Hyphomicrobiales</taxon>
        <taxon>Rhizobiaceae</taxon>
        <taxon>Flavimaribacter</taxon>
    </lineage>
</organism>
<comment type="similarity">
    <text evidence="10 12">Belongs to the TonB-dependent receptor family.</text>
</comment>
<dbReference type="PANTHER" id="PTHR30069:SF53">
    <property type="entry name" value="COLICIN I RECEPTOR-RELATED"/>
    <property type="match status" value="1"/>
</dbReference>
<feature type="domain" description="TonB-dependent receptor plug" evidence="15">
    <location>
        <begin position="45"/>
        <end position="147"/>
    </location>
</feature>
<evidence type="ECO:0000256" key="6">
    <source>
        <dbReference type="ARBA" id="ARBA00023065"/>
    </source>
</evidence>
<evidence type="ECO:0000256" key="10">
    <source>
        <dbReference type="PROSITE-ProRule" id="PRU01360"/>
    </source>
</evidence>
<evidence type="ECO:0000256" key="12">
    <source>
        <dbReference type="RuleBase" id="RU003357"/>
    </source>
</evidence>
<dbReference type="SUPFAM" id="SSF56935">
    <property type="entry name" value="Porins"/>
    <property type="match status" value="1"/>
</dbReference>
<dbReference type="Gene3D" id="2.40.170.20">
    <property type="entry name" value="TonB-dependent receptor, beta-barrel domain"/>
    <property type="match status" value="1"/>
</dbReference>
<dbReference type="CDD" id="cd01347">
    <property type="entry name" value="ligand_gated_channel"/>
    <property type="match status" value="1"/>
</dbReference>
<keyword evidence="16" id="KW-0675">Receptor</keyword>
<keyword evidence="2 10" id="KW-0813">Transport</keyword>
<reference evidence="16" key="1">
    <citation type="submission" date="2021-08" db="EMBL/GenBank/DDBJ databases">
        <title>Hoeflea bacterium WL0058 sp. nov., isolated from the sediment.</title>
        <authorList>
            <person name="Wang L."/>
            <person name="Zhang D."/>
        </authorList>
    </citation>
    <scope>NUCLEOTIDE SEQUENCE</scope>
    <source>
        <strain evidence="16">WL0058</strain>
    </source>
</reference>
<keyword evidence="5 13" id="KW-0732">Signal</keyword>